<sequence>MTEASEDAGLATVTPPMGLALWQEYQRDQIAPHFGAVFNTGSWNAGIVVLKDVQAMILLVTMDKGRMSVGGHYADHFAISTRFVWQTQTSTRRDDRRGRIISGKEPGWTVHLFLRKSKLREGRAAPFRYAGPVQFAGWEGEAPITVQWDIAELVPQQLRELYGVLE</sequence>
<dbReference type="Pfam" id="PF11907">
    <property type="entry name" value="DUF3427"/>
    <property type="match status" value="1"/>
</dbReference>
<feature type="domain" description="DUF3427" evidence="1">
    <location>
        <begin position="19"/>
        <end position="156"/>
    </location>
</feature>
<gene>
    <name evidence="2" type="ORF">JQX41_23290</name>
    <name evidence="3" type="ORF">JQX48_23375</name>
</gene>
<dbReference type="AlphaFoldDB" id="A0A9Q2S4F1"/>
<dbReference type="Proteomes" id="UP000809440">
    <property type="component" value="Unassembled WGS sequence"/>
</dbReference>
<evidence type="ECO:0000313" key="2">
    <source>
        <dbReference type="EMBL" id="MBM2415239.1"/>
    </source>
</evidence>
<evidence type="ECO:0000259" key="1">
    <source>
        <dbReference type="Pfam" id="PF11907"/>
    </source>
</evidence>
<keyword evidence="5" id="KW-1185">Reference proteome</keyword>
<dbReference type="RefSeq" id="WP_171046078.1">
    <property type="nucleotide sequence ID" value="NZ_JAFBWU010000038.1"/>
</dbReference>
<comment type="caution">
    <text evidence="2">The sequence shown here is derived from an EMBL/GenBank/DDBJ whole genome shotgun (WGS) entry which is preliminary data.</text>
</comment>
<dbReference type="EMBL" id="JAFBXF010000037">
    <property type="protein sequence ID" value="MBM2419922.1"/>
    <property type="molecule type" value="Genomic_DNA"/>
</dbReference>
<dbReference type="EMBL" id="JAFBXE010000036">
    <property type="protein sequence ID" value="MBM2415239.1"/>
    <property type="molecule type" value="Genomic_DNA"/>
</dbReference>
<evidence type="ECO:0000313" key="4">
    <source>
        <dbReference type="Proteomes" id="UP000755667"/>
    </source>
</evidence>
<proteinExistence type="predicted"/>
<accession>A0A9Q2S4F1</accession>
<protein>
    <submittedName>
        <fullName evidence="2">DUF3427 domain-containing protein</fullName>
    </submittedName>
</protein>
<dbReference type="InterPro" id="IPR021835">
    <property type="entry name" value="DUF3427"/>
</dbReference>
<dbReference type="Proteomes" id="UP000755667">
    <property type="component" value="Unassembled WGS sequence"/>
</dbReference>
<evidence type="ECO:0000313" key="3">
    <source>
        <dbReference type="EMBL" id="MBM2419922.1"/>
    </source>
</evidence>
<reference evidence="2 5" key="1">
    <citation type="submission" date="2021-01" db="EMBL/GenBank/DDBJ databases">
        <title>Diatom-associated Roseobacters Show Island Model of Population Structure.</title>
        <authorList>
            <person name="Qu L."/>
            <person name="Feng X."/>
            <person name="Chen Y."/>
            <person name="Li L."/>
            <person name="Wang X."/>
            <person name="Hu Z."/>
            <person name="Wang H."/>
            <person name="Luo H."/>
        </authorList>
    </citation>
    <scope>NUCLEOTIDE SEQUENCE</scope>
    <source>
        <strain evidence="3 5">CC28-63</strain>
        <strain evidence="2">CC28-69</strain>
    </source>
</reference>
<evidence type="ECO:0000313" key="5">
    <source>
        <dbReference type="Proteomes" id="UP000809440"/>
    </source>
</evidence>
<name>A0A9Q2S4F1_9RHOB</name>
<organism evidence="2 4">
    <name type="scientific">Marivita cryptomonadis</name>
    <dbReference type="NCBI Taxonomy" id="505252"/>
    <lineage>
        <taxon>Bacteria</taxon>
        <taxon>Pseudomonadati</taxon>
        <taxon>Pseudomonadota</taxon>
        <taxon>Alphaproteobacteria</taxon>
        <taxon>Rhodobacterales</taxon>
        <taxon>Roseobacteraceae</taxon>
        <taxon>Marivita</taxon>
    </lineage>
</organism>